<reference evidence="2 3" key="1">
    <citation type="submission" date="2018-04" db="EMBL/GenBank/DDBJ databases">
        <authorList>
            <person name="Vogel A."/>
        </authorList>
    </citation>
    <scope>NUCLEOTIDE SEQUENCE [LARGE SCALE GENOMIC DNA]</scope>
</reference>
<dbReference type="PANTHER" id="PTHR31286">
    <property type="entry name" value="GLYCINE-RICH CELL WALL STRUCTURAL PROTEIN 1.8-LIKE"/>
    <property type="match status" value="1"/>
</dbReference>
<feature type="compositionally biased region" description="Polar residues" evidence="1">
    <location>
        <begin position="162"/>
        <end position="171"/>
    </location>
</feature>
<dbReference type="EMBL" id="OOIL02005825">
    <property type="protein sequence ID" value="VFQ96144.1"/>
    <property type="molecule type" value="Genomic_DNA"/>
</dbReference>
<gene>
    <name evidence="2" type="ORF">CCAM_LOCUS37920</name>
</gene>
<feature type="compositionally biased region" description="Polar residues" evidence="1">
    <location>
        <begin position="205"/>
        <end position="216"/>
    </location>
</feature>
<dbReference type="OrthoDB" id="1399756at2759"/>
<dbReference type="AlphaFoldDB" id="A0A484N8G3"/>
<dbReference type="Proteomes" id="UP000595140">
    <property type="component" value="Unassembled WGS sequence"/>
</dbReference>
<evidence type="ECO:0000313" key="3">
    <source>
        <dbReference type="Proteomes" id="UP000595140"/>
    </source>
</evidence>
<organism evidence="2 3">
    <name type="scientific">Cuscuta campestris</name>
    <dbReference type="NCBI Taxonomy" id="132261"/>
    <lineage>
        <taxon>Eukaryota</taxon>
        <taxon>Viridiplantae</taxon>
        <taxon>Streptophyta</taxon>
        <taxon>Embryophyta</taxon>
        <taxon>Tracheophyta</taxon>
        <taxon>Spermatophyta</taxon>
        <taxon>Magnoliopsida</taxon>
        <taxon>eudicotyledons</taxon>
        <taxon>Gunneridae</taxon>
        <taxon>Pentapetalae</taxon>
        <taxon>asterids</taxon>
        <taxon>lamiids</taxon>
        <taxon>Solanales</taxon>
        <taxon>Convolvulaceae</taxon>
        <taxon>Cuscuteae</taxon>
        <taxon>Cuscuta</taxon>
        <taxon>Cuscuta subgen. Grammica</taxon>
        <taxon>Cuscuta sect. Cleistogrammica</taxon>
    </lineage>
</organism>
<dbReference type="InterPro" id="IPR040256">
    <property type="entry name" value="At4g02000-like"/>
</dbReference>
<keyword evidence="3" id="KW-1185">Reference proteome</keyword>
<proteinExistence type="predicted"/>
<sequence length="300" mass="33411">MAGKSFSRKFLTQFLKKINYKVQFKVISRDVLQPAYAILKNFLQKLGLQGEFSIGTLSFNQRALSIIASDLGRPLKVDESTLRFSRPELARFCVEIDVSKPPPSKIHINLNQERELKQPVQIRENKGKEIIGEKWTVITSKRGGSEAVWKRKLGPSSGPGECSNSCEAQQLQDKDKDKETPVPVVHCPAPPTSAPTSALLDHTPPQGTEVSPDSEGNNMALVLRKPLPIAESKFSPLLQLEEENESDESDYEDLGIKYDYPCNSKSLPPITEKVKEIQLNTSIKSRLRSANKSSNHSVSQ</sequence>
<feature type="region of interest" description="Disordered" evidence="1">
    <location>
        <begin position="150"/>
        <end position="216"/>
    </location>
</feature>
<dbReference type="PANTHER" id="PTHR31286:SF180">
    <property type="entry name" value="OS10G0362600 PROTEIN"/>
    <property type="match status" value="1"/>
</dbReference>
<name>A0A484N8G3_9ASTE</name>
<accession>A0A484N8G3</accession>
<evidence type="ECO:0000313" key="2">
    <source>
        <dbReference type="EMBL" id="VFQ96144.1"/>
    </source>
</evidence>
<protein>
    <submittedName>
        <fullName evidence="2">Uncharacterized protein</fullName>
    </submittedName>
</protein>
<evidence type="ECO:0000256" key="1">
    <source>
        <dbReference type="SAM" id="MobiDB-lite"/>
    </source>
</evidence>